<evidence type="ECO:0000256" key="1">
    <source>
        <dbReference type="ARBA" id="ARBA00023015"/>
    </source>
</evidence>
<evidence type="ECO:0000256" key="2">
    <source>
        <dbReference type="ARBA" id="ARBA00023125"/>
    </source>
</evidence>
<dbReference type="InterPro" id="IPR036390">
    <property type="entry name" value="WH_DNA-bd_sf"/>
</dbReference>
<dbReference type="Pfam" id="PF01037">
    <property type="entry name" value="AsnC_trans_reg"/>
    <property type="match status" value="1"/>
</dbReference>
<comment type="caution">
    <text evidence="5">The sequence shown here is derived from an EMBL/GenBank/DDBJ whole genome shotgun (WGS) entry which is preliminary data.</text>
</comment>
<name>A0A7Y2H394_UNCEI</name>
<dbReference type="Proteomes" id="UP000547674">
    <property type="component" value="Unassembled WGS sequence"/>
</dbReference>
<keyword evidence="2" id="KW-0238">DNA-binding</keyword>
<keyword evidence="1" id="KW-0805">Transcription regulation</keyword>
<proteinExistence type="predicted"/>
<evidence type="ECO:0000313" key="6">
    <source>
        <dbReference type="Proteomes" id="UP000547674"/>
    </source>
</evidence>
<dbReference type="GO" id="GO:0043200">
    <property type="term" value="P:response to amino acid"/>
    <property type="evidence" value="ECO:0007669"/>
    <property type="project" value="TreeGrafter"/>
</dbReference>
<gene>
    <name evidence="5" type="ORF">HKN21_12540</name>
</gene>
<dbReference type="SUPFAM" id="SSF46785">
    <property type="entry name" value="Winged helix' DNA-binding domain"/>
    <property type="match status" value="1"/>
</dbReference>
<dbReference type="InterPro" id="IPR000485">
    <property type="entry name" value="AsnC-type_HTH_dom"/>
</dbReference>
<dbReference type="Gene3D" id="1.10.10.10">
    <property type="entry name" value="Winged helix-like DNA-binding domain superfamily/Winged helix DNA-binding domain"/>
    <property type="match status" value="1"/>
</dbReference>
<dbReference type="Gene3D" id="3.30.70.920">
    <property type="match status" value="1"/>
</dbReference>
<evidence type="ECO:0000313" key="5">
    <source>
        <dbReference type="EMBL" id="NNF07582.1"/>
    </source>
</evidence>
<dbReference type="Pfam" id="PF13404">
    <property type="entry name" value="HTH_AsnC-type"/>
    <property type="match status" value="1"/>
</dbReference>
<dbReference type="PRINTS" id="PR00033">
    <property type="entry name" value="HTHASNC"/>
</dbReference>
<dbReference type="GO" id="GO:0043565">
    <property type="term" value="F:sequence-specific DNA binding"/>
    <property type="evidence" value="ECO:0007669"/>
    <property type="project" value="InterPro"/>
</dbReference>
<dbReference type="EMBL" id="JABDJR010000502">
    <property type="protein sequence ID" value="NNF07582.1"/>
    <property type="molecule type" value="Genomic_DNA"/>
</dbReference>
<dbReference type="SMART" id="SM00344">
    <property type="entry name" value="HTH_ASNC"/>
    <property type="match status" value="1"/>
</dbReference>
<dbReference type="InterPro" id="IPR036388">
    <property type="entry name" value="WH-like_DNA-bd_sf"/>
</dbReference>
<dbReference type="AlphaFoldDB" id="A0A7Y2H394"/>
<dbReference type="PANTHER" id="PTHR30154">
    <property type="entry name" value="LEUCINE-RESPONSIVE REGULATORY PROTEIN"/>
    <property type="match status" value="1"/>
</dbReference>
<dbReference type="InterPro" id="IPR019888">
    <property type="entry name" value="Tscrpt_reg_AsnC-like"/>
</dbReference>
<sequence length="157" mass="18027">MKLDRIDRQILEALQNNARLSNKELAAKVNLAPSSCLERVRRLTQERVIRGFHAAVDPAALGIELQAMIAVRLQQHSRKSFEDFRKYMEQLPQVIQLFYVAGGNDFLIHVAVRNTEALRDFALDHVTQRKEVEHMETALIFESVRSMVLPDFLVDEG</sequence>
<organism evidence="5 6">
    <name type="scientific">Eiseniibacteriota bacterium</name>
    <dbReference type="NCBI Taxonomy" id="2212470"/>
    <lineage>
        <taxon>Bacteria</taxon>
        <taxon>Candidatus Eiseniibacteriota</taxon>
    </lineage>
</organism>
<dbReference type="InterPro" id="IPR011008">
    <property type="entry name" value="Dimeric_a/b-barrel"/>
</dbReference>
<dbReference type="PROSITE" id="PS50956">
    <property type="entry name" value="HTH_ASNC_2"/>
    <property type="match status" value="1"/>
</dbReference>
<feature type="domain" description="HTH asnC-type" evidence="4">
    <location>
        <begin position="3"/>
        <end position="64"/>
    </location>
</feature>
<dbReference type="GO" id="GO:0005829">
    <property type="term" value="C:cytosol"/>
    <property type="evidence" value="ECO:0007669"/>
    <property type="project" value="TreeGrafter"/>
</dbReference>
<dbReference type="PANTHER" id="PTHR30154:SF54">
    <property type="entry name" value="POSSIBLE TRANSCRIPTIONAL REGULATORY PROTEIN (PROBABLY LRP_ASNC-FAMILY)"/>
    <property type="match status" value="1"/>
</dbReference>
<protein>
    <submittedName>
        <fullName evidence="5">Lrp/AsnC family transcriptional regulator</fullName>
    </submittedName>
</protein>
<dbReference type="SUPFAM" id="SSF54909">
    <property type="entry name" value="Dimeric alpha+beta barrel"/>
    <property type="match status" value="1"/>
</dbReference>
<keyword evidence="3" id="KW-0804">Transcription</keyword>
<reference evidence="5 6" key="1">
    <citation type="submission" date="2020-03" db="EMBL/GenBank/DDBJ databases">
        <title>Metabolic flexibility allows generalist bacteria to become dominant in a frequently disturbed ecosystem.</title>
        <authorList>
            <person name="Chen Y.-J."/>
            <person name="Leung P.M."/>
            <person name="Bay S.K."/>
            <person name="Hugenholtz P."/>
            <person name="Kessler A.J."/>
            <person name="Shelley G."/>
            <person name="Waite D.W."/>
            <person name="Cook P.L."/>
            <person name="Greening C."/>
        </authorList>
    </citation>
    <scope>NUCLEOTIDE SEQUENCE [LARGE SCALE GENOMIC DNA]</scope>
    <source>
        <strain evidence="5">SS_bin_28</strain>
    </source>
</reference>
<accession>A0A7Y2H394</accession>
<evidence type="ECO:0000256" key="3">
    <source>
        <dbReference type="ARBA" id="ARBA00023163"/>
    </source>
</evidence>
<evidence type="ECO:0000259" key="4">
    <source>
        <dbReference type="PROSITE" id="PS50956"/>
    </source>
</evidence>
<dbReference type="InterPro" id="IPR019887">
    <property type="entry name" value="Tscrpt_reg_AsnC/Lrp_C"/>
</dbReference>